<keyword evidence="2" id="KW-1185">Reference proteome</keyword>
<reference evidence="2" key="1">
    <citation type="submission" date="2016-06" db="EMBL/GenBank/DDBJ databases">
        <title>Parallel loss of symbiosis genes in relatives of nitrogen-fixing non-legume Parasponia.</title>
        <authorList>
            <person name="Van Velzen R."/>
            <person name="Holmer R."/>
            <person name="Bu F."/>
            <person name="Rutten L."/>
            <person name="Van Zeijl A."/>
            <person name="Liu W."/>
            <person name="Santuari L."/>
            <person name="Cao Q."/>
            <person name="Sharma T."/>
            <person name="Shen D."/>
            <person name="Roswanjaya Y."/>
            <person name="Wardhani T."/>
            <person name="Kalhor M.S."/>
            <person name="Jansen J."/>
            <person name="Van den Hoogen J."/>
            <person name="Gungor B."/>
            <person name="Hartog M."/>
            <person name="Hontelez J."/>
            <person name="Verver J."/>
            <person name="Yang W.-C."/>
            <person name="Schijlen E."/>
            <person name="Repin R."/>
            <person name="Schilthuizen M."/>
            <person name="Schranz E."/>
            <person name="Heidstra R."/>
            <person name="Miyata K."/>
            <person name="Fedorova E."/>
            <person name="Kohlen W."/>
            <person name="Bisseling T."/>
            <person name="Smit S."/>
            <person name="Geurts R."/>
        </authorList>
    </citation>
    <scope>NUCLEOTIDE SEQUENCE [LARGE SCALE GENOMIC DNA]</scope>
    <source>
        <strain evidence="2">cv. WU1-14</strain>
    </source>
</reference>
<dbReference type="EMBL" id="JXTB01000006">
    <property type="protein sequence ID" value="PON78952.1"/>
    <property type="molecule type" value="Genomic_DNA"/>
</dbReference>
<evidence type="ECO:0000313" key="2">
    <source>
        <dbReference type="Proteomes" id="UP000237105"/>
    </source>
</evidence>
<dbReference type="AlphaFoldDB" id="A0A2P5E086"/>
<gene>
    <name evidence="1" type="ORF">PanWU01x14_014530</name>
</gene>
<evidence type="ECO:0000313" key="1">
    <source>
        <dbReference type="EMBL" id="PON78952.1"/>
    </source>
</evidence>
<dbReference type="Proteomes" id="UP000237105">
    <property type="component" value="Unassembled WGS sequence"/>
</dbReference>
<accession>A0A2P5E086</accession>
<feature type="non-terminal residue" evidence="1">
    <location>
        <position position="106"/>
    </location>
</feature>
<name>A0A2P5E086_PARAD</name>
<proteinExistence type="predicted"/>
<comment type="caution">
    <text evidence="1">The sequence shown here is derived from an EMBL/GenBank/DDBJ whole genome shotgun (WGS) entry which is preliminary data.</text>
</comment>
<protein>
    <submittedName>
        <fullName evidence="1">Uncharacterized protein</fullName>
    </submittedName>
</protein>
<organism evidence="1 2">
    <name type="scientific">Parasponia andersonii</name>
    <name type="common">Sponia andersonii</name>
    <dbReference type="NCBI Taxonomy" id="3476"/>
    <lineage>
        <taxon>Eukaryota</taxon>
        <taxon>Viridiplantae</taxon>
        <taxon>Streptophyta</taxon>
        <taxon>Embryophyta</taxon>
        <taxon>Tracheophyta</taxon>
        <taxon>Spermatophyta</taxon>
        <taxon>Magnoliopsida</taxon>
        <taxon>eudicotyledons</taxon>
        <taxon>Gunneridae</taxon>
        <taxon>Pentapetalae</taxon>
        <taxon>rosids</taxon>
        <taxon>fabids</taxon>
        <taxon>Rosales</taxon>
        <taxon>Cannabaceae</taxon>
        <taxon>Parasponia</taxon>
    </lineage>
</organism>
<sequence>MNATDKYIEIDESTITEGMKKFYRAIIRYLHNGIQKHMSLIICMNIRPSRLYALEVKIVQRYGLNNMQIVVGHQLLETIVDYDLWIFGYGTHNLVYRASTMILLYW</sequence>